<evidence type="ECO:0000256" key="1">
    <source>
        <dbReference type="ARBA" id="ARBA00007806"/>
    </source>
</evidence>
<dbReference type="Pfam" id="PF01055">
    <property type="entry name" value="Glyco_hydro_31_2nd"/>
    <property type="match status" value="1"/>
</dbReference>
<comment type="similarity">
    <text evidence="1 2">Belongs to the glycosyl hydrolase 31 family.</text>
</comment>
<dbReference type="Gene3D" id="3.20.20.80">
    <property type="entry name" value="Glycosidases"/>
    <property type="match status" value="1"/>
</dbReference>
<dbReference type="Pfam" id="PF21365">
    <property type="entry name" value="Glyco_hydro_31_3rd"/>
    <property type="match status" value="1"/>
</dbReference>
<dbReference type="PANTHER" id="PTHR43863">
    <property type="entry name" value="HYDROLASE, PUTATIVE (AFU_ORTHOLOGUE AFUA_1G03140)-RELATED"/>
    <property type="match status" value="1"/>
</dbReference>
<evidence type="ECO:0000259" key="5">
    <source>
        <dbReference type="Pfam" id="PF21365"/>
    </source>
</evidence>
<protein>
    <submittedName>
        <fullName evidence="6">Glycosyl hydrolase</fullName>
        <ecNumber evidence="6">3.2.1.177</ecNumber>
    </submittedName>
</protein>
<evidence type="ECO:0000256" key="2">
    <source>
        <dbReference type="RuleBase" id="RU361185"/>
    </source>
</evidence>
<dbReference type="RefSeq" id="WP_066407519.1">
    <property type="nucleotide sequence ID" value="NZ_FKBS01000007.1"/>
</dbReference>
<proteinExistence type="inferred from homology"/>
<dbReference type="InterPro" id="IPR013780">
    <property type="entry name" value="Glyco_hydro_b"/>
</dbReference>
<dbReference type="GO" id="GO:0030246">
    <property type="term" value="F:carbohydrate binding"/>
    <property type="evidence" value="ECO:0007669"/>
    <property type="project" value="InterPro"/>
</dbReference>
<dbReference type="InterPro" id="IPR000322">
    <property type="entry name" value="Glyco_hydro_31_TIM"/>
</dbReference>
<dbReference type="SUPFAM" id="SSF74650">
    <property type="entry name" value="Galactose mutarotase-like"/>
    <property type="match status" value="1"/>
</dbReference>
<evidence type="ECO:0000313" key="7">
    <source>
        <dbReference type="Proteomes" id="UP000077037"/>
    </source>
</evidence>
<name>A0A157L305_9BORD</name>
<evidence type="ECO:0000259" key="3">
    <source>
        <dbReference type="Pfam" id="PF01055"/>
    </source>
</evidence>
<dbReference type="CDD" id="cd14752">
    <property type="entry name" value="GH31_N"/>
    <property type="match status" value="1"/>
</dbReference>
<dbReference type="InterPro" id="IPR017853">
    <property type="entry name" value="GH"/>
</dbReference>
<dbReference type="InterPro" id="IPR051816">
    <property type="entry name" value="Glycosyl_Hydrolase_31"/>
</dbReference>
<dbReference type="PANTHER" id="PTHR43863:SF2">
    <property type="entry name" value="MALTASE-GLUCOAMYLASE"/>
    <property type="match status" value="1"/>
</dbReference>
<keyword evidence="2 6" id="KW-0378">Hydrolase</keyword>
<dbReference type="Gene3D" id="2.60.40.1760">
    <property type="entry name" value="glycosyl hydrolase (family 31)"/>
    <property type="match status" value="1"/>
</dbReference>
<evidence type="ECO:0000259" key="4">
    <source>
        <dbReference type="Pfam" id="PF13802"/>
    </source>
</evidence>
<dbReference type="InterPro" id="IPR048395">
    <property type="entry name" value="Glyco_hydro_31_C"/>
</dbReference>
<feature type="domain" description="Glycoside hydrolase family 31 TIM barrel" evidence="3">
    <location>
        <begin position="251"/>
        <end position="566"/>
    </location>
</feature>
<dbReference type="EC" id="3.2.1.177" evidence="6"/>
<evidence type="ECO:0000313" key="6">
    <source>
        <dbReference type="EMBL" id="SAH91040.1"/>
    </source>
</evidence>
<organism evidence="6 7">
    <name type="scientific">Bordetella ansorpii</name>
    <dbReference type="NCBI Taxonomy" id="288768"/>
    <lineage>
        <taxon>Bacteria</taxon>
        <taxon>Pseudomonadati</taxon>
        <taxon>Pseudomonadota</taxon>
        <taxon>Betaproteobacteria</taxon>
        <taxon>Burkholderiales</taxon>
        <taxon>Alcaligenaceae</taxon>
        <taxon>Bordetella</taxon>
    </lineage>
</organism>
<dbReference type="SUPFAM" id="SSF51011">
    <property type="entry name" value="Glycosyl hydrolase domain"/>
    <property type="match status" value="1"/>
</dbReference>
<dbReference type="Pfam" id="PF13802">
    <property type="entry name" value="Gal_mutarotas_2"/>
    <property type="match status" value="1"/>
</dbReference>
<feature type="domain" description="Glycoside hydrolase family 31 N-terminal" evidence="4">
    <location>
        <begin position="36"/>
        <end position="202"/>
    </location>
</feature>
<dbReference type="AlphaFoldDB" id="A0A157L305"/>
<dbReference type="InterPro" id="IPR011013">
    <property type="entry name" value="Gal_mutarotase_sf_dom"/>
</dbReference>
<dbReference type="GO" id="GO:0061634">
    <property type="term" value="F:alpha-D-xyloside xylohydrolase"/>
    <property type="evidence" value="ECO:0007669"/>
    <property type="project" value="UniProtKB-EC"/>
</dbReference>
<dbReference type="EMBL" id="FKBS01000007">
    <property type="protein sequence ID" value="SAH91040.1"/>
    <property type="molecule type" value="Genomic_DNA"/>
</dbReference>
<reference evidence="6 7" key="1">
    <citation type="submission" date="2016-03" db="EMBL/GenBank/DDBJ databases">
        <authorList>
            <consortium name="Pathogen Informatics"/>
        </authorList>
    </citation>
    <scope>NUCLEOTIDE SEQUENCE [LARGE SCALE GENOMIC DNA]</scope>
    <source>
        <strain evidence="6 7">NCTC13364</strain>
    </source>
</reference>
<feature type="domain" description="Glycosyl hydrolase family 31 C-terminal" evidence="5">
    <location>
        <begin position="577"/>
        <end position="663"/>
    </location>
</feature>
<dbReference type="OrthoDB" id="176168at2"/>
<dbReference type="Proteomes" id="UP000077037">
    <property type="component" value="Unassembled WGS sequence"/>
</dbReference>
<dbReference type="Gene3D" id="2.60.40.1180">
    <property type="entry name" value="Golgi alpha-mannosidase II"/>
    <property type="match status" value="1"/>
</dbReference>
<dbReference type="GO" id="GO:0005975">
    <property type="term" value="P:carbohydrate metabolic process"/>
    <property type="evidence" value="ECO:0007669"/>
    <property type="project" value="InterPro"/>
</dbReference>
<accession>A0A157L305</accession>
<keyword evidence="2 6" id="KW-0326">Glycosidase</keyword>
<sequence length="741" mass="81119">MPPKFDFAHTNPLDTVELLTSRPSRIDFDVGDGLHLVVEAHAPGVFRLRCGEPGLLTDEKTSARARAVAEMLLARQEAVSEATIAPRDSADGWRIALGDVAIEVLTDPVRIVLYRGEQPVLSSNVSEHAPAFGHNALDEHDHAVWTVGFALEGAEGVYGLGETPGDLNRRGEEVVSDDPEHRALPLAWSPRGWGIYANTMRRVQHAPGVAPADGAYVLTIDDSVLDLFLFAGEPGEILNQYTALTGRAGQPVLWAMGAWLQQAAGEMPTQTVALVEQMRQHQIPLDAVSLAQPAAWSFQSDKPALEWDARRFPDARQMLALFHKHNVHVSGTGFPGVLKASPLFEELEDRGWLLGRDDGSAQVFDGVPATGGQPFGLLDLTYRDAYNLWVERHRQLVDDGLDAPACDAQLAIPDGVSARNGESGPALRSMYPLLARRALFDAVAGHKVPPEGVVPSTDLFPAAQRLPWQAGPRVTNDWAGLEHSLRTALSIGACGVPVQTHNLGNIDAPLDAMNAELYVRWLAASVFSANFTFQGVAGLMPWAFGEETLGHVRTWMNWRYRLIPYVLGAVEDSVRTGLPVQRSMALSFPNDTDAHAWDTQYLLGPALLVAPITQPGREARVYLPKGEAWWDLATGHRYEGGTTWTMTCAPDQFPVFGREGHMLCLGPMAQHAGEFNSARILDEVWMFGMPVHNPVVMRNKIRVMQMQGSSYIKGLEGLRILPSEGLEVKRRGAEVRISRAR</sequence>
<dbReference type="InterPro" id="IPR025887">
    <property type="entry name" value="Glyco_hydro_31_N_dom"/>
</dbReference>
<dbReference type="SUPFAM" id="SSF51445">
    <property type="entry name" value="(Trans)glycosidases"/>
    <property type="match status" value="1"/>
</dbReference>
<gene>
    <name evidence="6" type="primary">yicI</name>
    <name evidence="6" type="ORF">SAMEA1982600_00535</name>
</gene>